<dbReference type="EMBL" id="FNOK01000002">
    <property type="protein sequence ID" value="SDW28791.1"/>
    <property type="molecule type" value="Genomic_DNA"/>
</dbReference>
<evidence type="ECO:0000256" key="1">
    <source>
        <dbReference type="ARBA" id="ARBA00022801"/>
    </source>
</evidence>
<organism evidence="4 5">
    <name type="scientific">Saccharopolyspora shandongensis</name>
    <dbReference type="NCBI Taxonomy" id="418495"/>
    <lineage>
        <taxon>Bacteria</taxon>
        <taxon>Bacillati</taxon>
        <taxon>Actinomycetota</taxon>
        <taxon>Actinomycetes</taxon>
        <taxon>Pseudonocardiales</taxon>
        <taxon>Pseudonocardiaceae</taxon>
        <taxon>Saccharopolyspora</taxon>
    </lineage>
</organism>
<feature type="active site" description="Proton donor/acceptor" evidence="2">
    <location>
        <position position="134"/>
    </location>
</feature>
<gene>
    <name evidence="4" type="ORF">SAMN05216215_1002162</name>
</gene>
<keyword evidence="3" id="KW-0812">Transmembrane</keyword>
<keyword evidence="3" id="KW-1133">Transmembrane helix</keyword>
<dbReference type="InterPro" id="IPR042003">
    <property type="entry name" value="Sortase_E"/>
</dbReference>
<dbReference type="SUPFAM" id="SSF63817">
    <property type="entry name" value="Sortase"/>
    <property type="match status" value="1"/>
</dbReference>
<sequence length="275" mass="29873">MASSELMVAPPPESRPARLRTALHVLGELLITAGLVLLLFVFYAVYVTDWFTAQKQAEATDRLQVQWQHPPPVAEPPAPVAGAGFAQLHIPVFGPDFRFAVLEGTDAKTLAAGPGHYAGTAWPGEQGNFAVAGHRIGKGAPFNDLDQLRSCDALVVETATHWYVYRVLPMADEVAGWNGRGADPRCAGVAPIGGPYEQVVGRSIVRPEQGEVIFPVPGQPPELLPRDQRTRLITLTTCHPEFSAKQRLIVHGVLVKQYPKDPAHPGLRPAELEER</sequence>
<dbReference type="CDD" id="cd05830">
    <property type="entry name" value="Sortase_E"/>
    <property type="match status" value="1"/>
</dbReference>
<evidence type="ECO:0000256" key="3">
    <source>
        <dbReference type="SAM" id="Phobius"/>
    </source>
</evidence>
<dbReference type="InterPro" id="IPR023365">
    <property type="entry name" value="Sortase_dom-sf"/>
</dbReference>
<evidence type="ECO:0000313" key="4">
    <source>
        <dbReference type="EMBL" id="SDW28791.1"/>
    </source>
</evidence>
<evidence type="ECO:0000313" key="5">
    <source>
        <dbReference type="Proteomes" id="UP000199529"/>
    </source>
</evidence>
<evidence type="ECO:0000256" key="2">
    <source>
        <dbReference type="PIRSR" id="PIRSR605754-1"/>
    </source>
</evidence>
<dbReference type="InterPro" id="IPR053465">
    <property type="entry name" value="Sortase_Class_E"/>
</dbReference>
<dbReference type="GO" id="GO:0016787">
    <property type="term" value="F:hydrolase activity"/>
    <property type="evidence" value="ECO:0007669"/>
    <property type="project" value="UniProtKB-KW"/>
</dbReference>
<dbReference type="Proteomes" id="UP000199529">
    <property type="component" value="Unassembled WGS sequence"/>
</dbReference>
<protein>
    <submittedName>
        <fullName evidence="4">LPXTG-site transpeptidase (Sortase) family protein</fullName>
    </submittedName>
</protein>
<feature type="transmembrane region" description="Helical" evidence="3">
    <location>
        <begin position="21"/>
        <end position="46"/>
    </location>
</feature>
<dbReference type="AlphaFoldDB" id="A0A1H2SAV4"/>
<dbReference type="OrthoDB" id="5242879at2"/>
<keyword evidence="3" id="KW-0472">Membrane</keyword>
<name>A0A1H2SAV4_9PSEU</name>
<feature type="active site" description="Acyl-thioester intermediate" evidence="2">
    <location>
        <position position="238"/>
    </location>
</feature>
<dbReference type="NCBIfam" id="NF033747">
    <property type="entry name" value="class_E_sortase"/>
    <property type="match status" value="1"/>
</dbReference>
<dbReference type="Pfam" id="PF04203">
    <property type="entry name" value="Sortase"/>
    <property type="match status" value="1"/>
</dbReference>
<dbReference type="InterPro" id="IPR005754">
    <property type="entry name" value="Sortase"/>
</dbReference>
<dbReference type="STRING" id="418495.SAMN05216215_1002162"/>
<reference evidence="5" key="1">
    <citation type="submission" date="2016-10" db="EMBL/GenBank/DDBJ databases">
        <authorList>
            <person name="Varghese N."/>
            <person name="Submissions S."/>
        </authorList>
    </citation>
    <scope>NUCLEOTIDE SEQUENCE [LARGE SCALE GENOMIC DNA]</scope>
    <source>
        <strain evidence="5">CGMCC 4.3530</strain>
    </source>
</reference>
<keyword evidence="1" id="KW-0378">Hydrolase</keyword>
<accession>A0A1H2SAV4</accession>
<dbReference type="RefSeq" id="WP_093260806.1">
    <property type="nucleotide sequence ID" value="NZ_FNOK01000002.1"/>
</dbReference>
<proteinExistence type="predicted"/>
<dbReference type="Gene3D" id="2.40.260.10">
    <property type="entry name" value="Sortase"/>
    <property type="match status" value="1"/>
</dbReference>
<keyword evidence="5" id="KW-1185">Reference proteome</keyword>